<feature type="transmembrane region" description="Helical" evidence="1">
    <location>
        <begin position="90"/>
        <end position="110"/>
    </location>
</feature>
<keyword evidence="1" id="KW-1133">Transmembrane helix</keyword>
<feature type="transmembrane region" description="Helical" evidence="1">
    <location>
        <begin position="59"/>
        <end position="84"/>
    </location>
</feature>
<sequence length="122" mass="12991">MPILRHLDLAMLALALPVFLVAGWPMLGYGAGALAWIAQRALQHWTTQKAGATDDPRKVAGIMTGSLIGRGWLAALIIFGAGMIENDAGLAAAVLVIVLFTVYFTASMILRPFERSVGRQAS</sequence>
<protein>
    <submittedName>
        <fullName evidence="2">Unannotated protein</fullName>
    </submittedName>
</protein>
<feature type="transmembrane region" description="Helical" evidence="1">
    <location>
        <begin position="12"/>
        <end position="38"/>
    </location>
</feature>
<proteinExistence type="predicted"/>
<gene>
    <name evidence="2" type="ORF">UFOPK3423_00929</name>
</gene>
<reference evidence="2" key="1">
    <citation type="submission" date="2020-05" db="EMBL/GenBank/DDBJ databases">
        <authorList>
            <person name="Chiriac C."/>
            <person name="Salcher M."/>
            <person name="Ghai R."/>
            <person name="Kavagutti S V."/>
        </authorList>
    </citation>
    <scope>NUCLEOTIDE SEQUENCE</scope>
</reference>
<dbReference type="EMBL" id="CAFBLQ010000092">
    <property type="protein sequence ID" value="CAB4874598.1"/>
    <property type="molecule type" value="Genomic_DNA"/>
</dbReference>
<accession>A0A6J7DY59</accession>
<evidence type="ECO:0000256" key="1">
    <source>
        <dbReference type="SAM" id="Phobius"/>
    </source>
</evidence>
<keyword evidence="1" id="KW-0812">Transmembrane</keyword>
<evidence type="ECO:0000313" key="2">
    <source>
        <dbReference type="EMBL" id="CAB4874598.1"/>
    </source>
</evidence>
<keyword evidence="1" id="KW-0472">Membrane</keyword>
<organism evidence="2">
    <name type="scientific">freshwater metagenome</name>
    <dbReference type="NCBI Taxonomy" id="449393"/>
    <lineage>
        <taxon>unclassified sequences</taxon>
        <taxon>metagenomes</taxon>
        <taxon>ecological metagenomes</taxon>
    </lineage>
</organism>
<dbReference type="AlphaFoldDB" id="A0A6J7DY59"/>
<name>A0A6J7DY59_9ZZZZ</name>